<comment type="subcellular location">
    <subcellularLocation>
        <location evidence="1">Membrane</location>
        <topology evidence="1">Multi-pass membrane protein</topology>
    </subcellularLocation>
</comment>
<dbReference type="Gene3D" id="1.20.1530.20">
    <property type="match status" value="1"/>
</dbReference>
<evidence type="ECO:0000313" key="3">
    <source>
        <dbReference type="Proteomes" id="UP001632038"/>
    </source>
</evidence>
<protein>
    <submittedName>
        <fullName evidence="2">Uncharacterized protein</fullName>
    </submittedName>
</protein>
<evidence type="ECO:0000256" key="1">
    <source>
        <dbReference type="ARBA" id="ARBA00004141"/>
    </source>
</evidence>
<comment type="caution">
    <text evidence="2">The sequence shown here is derived from an EMBL/GenBank/DDBJ whole genome shotgun (WGS) entry which is preliminary data.</text>
</comment>
<dbReference type="GO" id="GO:0016020">
    <property type="term" value="C:membrane"/>
    <property type="evidence" value="ECO:0007669"/>
    <property type="project" value="UniProtKB-SubCell"/>
</dbReference>
<dbReference type="EMBL" id="JAVIJP010000007">
    <property type="protein sequence ID" value="KAL3649940.1"/>
    <property type="molecule type" value="Genomic_DNA"/>
</dbReference>
<dbReference type="InterPro" id="IPR016833">
    <property type="entry name" value="Put_Na-Bile_cotransptr"/>
</dbReference>
<evidence type="ECO:0000313" key="2">
    <source>
        <dbReference type="EMBL" id="KAL3649940.1"/>
    </source>
</evidence>
<dbReference type="PANTHER" id="PTHR18640">
    <property type="entry name" value="SOLUTE CARRIER FAMILY 10 MEMBER 7"/>
    <property type="match status" value="1"/>
</dbReference>
<organism evidence="2 3">
    <name type="scientific">Castilleja foliolosa</name>
    <dbReference type="NCBI Taxonomy" id="1961234"/>
    <lineage>
        <taxon>Eukaryota</taxon>
        <taxon>Viridiplantae</taxon>
        <taxon>Streptophyta</taxon>
        <taxon>Embryophyta</taxon>
        <taxon>Tracheophyta</taxon>
        <taxon>Spermatophyta</taxon>
        <taxon>Magnoliopsida</taxon>
        <taxon>eudicotyledons</taxon>
        <taxon>Gunneridae</taxon>
        <taxon>Pentapetalae</taxon>
        <taxon>asterids</taxon>
        <taxon>lamiids</taxon>
        <taxon>Lamiales</taxon>
        <taxon>Orobanchaceae</taxon>
        <taxon>Pedicularideae</taxon>
        <taxon>Castillejinae</taxon>
        <taxon>Castilleja</taxon>
    </lineage>
</organism>
<reference evidence="3" key="1">
    <citation type="journal article" date="2024" name="IScience">
        <title>Strigolactones Initiate the Formation of Haustorium-like Structures in Castilleja.</title>
        <authorList>
            <person name="Buerger M."/>
            <person name="Peterson D."/>
            <person name="Chory J."/>
        </authorList>
    </citation>
    <scope>NUCLEOTIDE SEQUENCE [LARGE SCALE GENOMIC DNA]</scope>
</reference>
<keyword evidence="3" id="KW-1185">Reference proteome</keyword>
<dbReference type="InterPro" id="IPR038770">
    <property type="entry name" value="Na+/solute_symporter_sf"/>
</dbReference>
<dbReference type="PANTHER" id="PTHR18640:SF10">
    <property type="entry name" value="SODIUM_METABOLITE COTRANSPORTER BASS4, CHLOROPLASTIC-RELATED"/>
    <property type="match status" value="1"/>
</dbReference>
<proteinExistence type="predicted"/>
<name>A0ABD3E639_9LAMI</name>
<sequence>MAWSPRIVHSPIIGTSSFRHTFKLPPPLYSRSPGGEFSATPVLWHSRSVFRVSRIRASAESRQGNGDEENRLPQASTANWTELLAKFAANNFLPLALVSGVSFGLANPTLGCLADTYYISKLSTFGIFIISGLTLRSDEIGAAAEAWPVGLFGLLRFYLSLPYSQESFYCSSSSHKNLLQVTLRGFPLDESVSLGSLGSSASVMYLLMTCYI</sequence>
<dbReference type="AlphaFoldDB" id="A0ABD3E639"/>
<dbReference type="Proteomes" id="UP001632038">
    <property type="component" value="Unassembled WGS sequence"/>
</dbReference>
<accession>A0ABD3E639</accession>
<gene>
    <name evidence="2" type="ORF">CASFOL_006343</name>
</gene>